<dbReference type="KEGG" id="cbot:ATE48_03345"/>
<dbReference type="EMBL" id="CP013244">
    <property type="protein sequence ID" value="ANP45022.1"/>
    <property type="molecule type" value="Genomic_DNA"/>
</dbReference>
<gene>
    <name evidence="1" type="ORF">ATE48_03345</name>
</gene>
<dbReference type="InterPro" id="IPR027417">
    <property type="entry name" value="P-loop_NTPase"/>
</dbReference>
<protein>
    <recommendedName>
        <fullName evidence="3">Kinase</fullName>
    </recommendedName>
</protein>
<evidence type="ECO:0000313" key="2">
    <source>
        <dbReference type="Proteomes" id="UP000092498"/>
    </source>
</evidence>
<dbReference type="SUPFAM" id="SSF52540">
    <property type="entry name" value="P-loop containing nucleoside triphosphate hydrolases"/>
    <property type="match status" value="1"/>
</dbReference>
<evidence type="ECO:0000313" key="1">
    <source>
        <dbReference type="EMBL" id="ANP45022.1"/>
    </source>
</evidence>
<sequence length="257" mass="29605">MLYEIIQDLRARHRERAPLIGVAGAQGSGKSYHCRLLAMANQPRYAHFSLDDVYRSRTYREELATETHPLFITRGPPGTHDLELASQTIERIRRADPSVRLPRFDKLKDDIVPANDWPPFPGPAEAIIFDGWCLGADSLDAASLDALVNALERNEDVTGVWRETVAYELRANYQPFFLTFDALVYLQAPSWEIVRTWRGQQEEAARGRPLTPEENAALDRFVMHYERITRAMLDGRHRAKWIVHLDEARNVTRIEER</sequence>
<reference evidence="1 2" key="1">
    <citation type="submission" date="2015-11" db="EMBL/GenBank/DDBJ databases">
        <title>Whole-Genome Sequence of Candidatus Oderbacter manganicum from the National Park Lower Oder Valley, Germany.</title>
        <authorList>
            <person name="Braun B."/>
            <person name="Liere K."/>
            <person name="Szewzyk U."/>
        </authorList>
    </citation>
    <scope>NUCLEOTIDE SEQUENCE [LARGE SCALE GENOMIC DNA]</scope>
    <source>
        <strain evidence="1 2">OTSz_A_272</strain>
    </source>
</reference>
<dbReference type="AlphaFoldDB" id="A0A1B1AEP8"/>
<dbReference type="InParanoid" id="A0A1B1AEP8"/>
<accession>A0A1B1AEP8</accession>
<dbReference type="STRING" id="1759059.ATE48_03345"/>
<organism evidence="1 2">
    <name type="scientific">Candidatus Viadribacter manganicus</name>
    <dbReference type="NCBI Taxonomy" id="1759059"/>
    <lineage>
        <taxon>Bacteria</taxon>
        <taxon>Pseudomonadati</taxon>
        <taxon>Pseudomonadota</taxon>
        <taxon>Alphaproteobacteria</taxon>
        <taxon>Hyphomonadales</taxon>
        <taxon>Hyphomonadaceae</taxon>
        <taxon>Candidatus Viadribacter</taxon>
    </lineage>
</organism>
<evidence type="ECO:0008006" key="3">
    <source>
        <dbReference type="Google" id="ProtNLM"/>
    </source>
</evidence>
<dbReference type="Gene3D" id="3.40.50.300">
    <property type="entry name" value="P-loop containing nucleotide triphosphate hydrolases"/>
    <property type="match status" value="1"/>
</dbReference>
<proteinExistence type="predicted"/>
<name>A0A1B1AEP8_9PROT</name>
<dbReference type="Proteomes" id="UP000092498">
    <property type="component" value="Chromosome"/>
</dbReference>
<keyword evidence="2" id="KW-1185">Reference proteome</keyword>